<comment type="caution">
    <text evidence="4">The sequence shown here is derived from an EMBL/GenBank/DDBJ whole genome shotgun (WGS) entry which is preliminary data.</text>
</comment>
<feature type="region of interest" description="Disordered" evidence="2">
    <location>
        <begin position="483"/>
        <end position="510"/>
    </location>
</feature>
<dbReference type="EMBL" id="PIPT01000007">
    <property type="protein sequence ID" value="RUO46796.1"/>
    <property type="molecule type" value="Genomic_DNA"/>
</dbReference>
<gene>
    <name evidence="4" type="ORF">CWE21_09305</name>
</gene>
<feature type="compositionally biased region" description="Basic and acidic residues" evidence="2">
    <location>
        <begin position="500"/>
        <end position="510"/>
    </location>
</feature>
<dbReference type="OrthoDB" id="9815903at2"/>
<sequence length="510" mass="54945">MGRPLTVRNNGALLASSMSYHANGSLAQAVYANGHQFTQALNARGLPQQLYVSDGAQIALDQSMTYDARGNLTQLTDAAVPSNSRANSYDGLSRLVSASGLWGSGSYTYDALGNLRQKQLGSRTVGLSYNSVNRLVTSDDSGASGLRSFSYDSRGNVTAAGALQFSYDAENQPIGVSGSSSGNYVYDGNLKRVKQTVNGATIYNVYDQAGQLVYVDKRDAGKSTDYIHGAQGTLARITNNAVTYLHHDSLGSAQSGTDSSGAILWQEAYTPYGEALNDVSANQDLAGFTGHIKDDATGLSYMQARYYDPVIGRFYSNDPVGSIGHLVSLQGVQGFNRYTYANNNPYKYTDPDGREIKVQWHEVAFGHSHTLIRIKPDNQNGLDKSIFSNFDSDGKRYATLGAGPEGFLGENLVSNINREADAAPHSGGLDVKVPSSFKNEDEFIDKLFELDGNYDDKADYDFFPSSSEEGNNSNSYVSGILKAVGATPPTPTVSTPGYDKPLDKKEFEKP</sequence>
<dbReference type="AlphaFoldDB" id="A0A432XDT8"/>
<dbReference type="InterPro" id="IPR050708">
    <property type="entry name" value="T6SS_VgrG/RHS"/>
</dbReference>
<proteinExistence type="predicted"/>
<accession>A0A432XDT8</accession>
<feature type="domain" description="Teneurin-like YD-shell" evidence="3">
    <location>
        <begin position="36"/>
        <end position="345"/>
    </location>
</feature>
<dbReference type="Gene3D" id="2.180.10.10">
    <property type="entry name" value="RHS repeat-associated core"/>
    <property type="match status" value="1"/>
</dbReference>
<dbReference type="PANTHER" id="PTHR32305">
    <property type="match status" value="1"/>
</dbReference>
<reference evidence="5" key="1">
    <citation type="journal article" date="2018" name="Front. Microbiol.">
        <title>Genome-Based Analysis Reveals the Taxonomy and Diversity of the Family Idiomarinaceae.</title>
        <authorList>
            <person name="Liu Y."/>
            <person name="Lai Q."/>
            <person name="Shao Z."/>
        </authorList>
    </citation>
    <scope>NUCLEOTIDE SEQUENCE [LARGE SCALE GENOMIC DNA]</scope>
    <source>
        <strain evidence="5">SW15</strain>
    </source>
</reference>
<dbReference type="Proteomes" id="UP000286678">
    <property type="component" value="Unassembled WGS sequence"/>
</dbReference>
<evidence type="ECO:0000259" key="3">
    <source>
        <dbReference type="Pfam" id="PF25023"/>
    </source>
</evidence>
<dbReference type="NCBIfam" id="TIGR03696">
    <property type="entry name" value="Rhs_assc_core"/>
    <property type="match status" value="1"/>
</dbReference>
<evidence type="ECO:0000256" key="1">
    <source>
        <dbReference type="ARBA" id="ARBA00022737"/>
    </source>
</evidence>
<name>A0A432XDT8_9GAMM</name>
<dbReference type="Pfam" id="PF25023">
    <property type="entry name" value="TEN_YD-shell"/>
    <property type="match status" value="1"/>
</dbReference>
<dbReference type="RefSeq" id="WP_126834174.1">
    <property type="nucleotide sequence ID" value="NZ_PIPT01000007.1"/>
</dbReference>
<protein>
    <recommendedName>
        <fullName evidence="3">Teneurin-like YD-shell domain-containing protein</fullName>
    </recommendedName>
</protein>
<dbReference type="InterPro" id="IPR056823">
    <property type="entry name" value="TEN-like_YD-shell"/>
</dbReference>
<organism evidence="4 5">
    <name type="scientific">Pseudidiomarina aquimaris</name>
    <dbReference type="NCBI Taxonomy" id="641841"/>
    <lineage>
        <taxon>Bacteria</taxon>
        <taxon>Pseudomonadati</taxon>
        <taxon>Pseudomonadota</taxon>
        <taxon>Gammaproteobacteria</taxon>
        <taxon>Alteromonadales</taxon>
        <taxon>Idiomarinaceae</taxon>
        <taxon>Pseudidiomarina</taxon>
    </lineage>
</organism>
<keyword evidence="5" id="KW-1185">Reference proteome</keyword>
<dbReference type="PANTHER" id="PTHR32305:SF15">
    <property type="entry name" value="PROTEIN RHSA-RELATED"/>
    <property type="match status" value="1"/>
</dbReference>
<dbReference type="InterPro" id="IPR022385">
    <property type="entry name" value="Rhs_assc_core"/>
</dbReference>
<evidence type="ECO:0000313" key="5">
    <source>
        <dbReference type="Proteomes" id="UP000286678"/>
    </source>
</evidence>
<keyword evidence="1" id="KW-0677">Repeat</keyword>
<evidence type="ECO:0000313" key="4">
    <source>
        <dbReference type="EMBL" id="RUO46796.1"/>
    </source>
</evidence>
<evidence type="ECO:0000256" key="2">
    <source>
        <dbReference type="SAM" id="MobiDB-lite"/>
    </source>
</evidence>